<dbReference type="InterPro" id="IPR001017">
    <property type="entry name" value="DH_E1"/>
</dbReference>
<sequence>MHVVRGGTMLEVFAELMGRTCGASKGKGGSMHMYRRQANFFGGQGIVGAQGQIFEAFNMAALWDLPCIFVCENNHYGMGTAEWRAAKSPAYYTRGDYIPGLQARRKGGMHPGMDGGRGRREGFETKCGHCDGMDVLAVRQAFAFAKQHAVAKAGPIILECDTYRYHGHSMSDPGSTYRTRDEIAAIRSHRDPLELARRLLLDNGLAEVAEVKGIEREVKSEVETAVAQAKACPVPPMEELWTHIWKADSRAGQPAEGPEAREEALRLLRSLAALGGPAVALGRRLADAAAAATGGADGDAQAAAAQHRACVKDVVALAEIGQVAVVAQRVQRGPGRASSLSTSKCGDLLLWRTAAQQALHGTAIHLARPGEAGHDPATWLEVLEAHDGLEHGQAEAEEEAARVGARLDRPPPTDWLLPYLASLAEAGPPPPADLSSPARPLPPESATVKCWGLVPRVCHGRATAPLLTAALAGDAAGRRPLCSMAGVLDRQAELSWRRQQAPPQEAVDTQLLVLLAATTTLQLAATGHATQLDASIQRVIRWQRGPERAQRGAGADGGVGVAAAAASNCLWVIVEALPAAAALVADEADGQANLERRSMFLTSGADFMASLDPCSQTI</sequence>
<name>A0A2P6V816_9CHLO</name>
<dbReference type="InterPro" id="IPR050642">
    <property type="entry name" value="PDH_E1_Alpha_Subunit"/>
</dbReference>
<dbReference type="SUPFAM" id="SSF52518">
    <property type="entry name" value="Thiamin diphosphate-binding fold (THDP-binding)"/>
    <property type="match status" value="1"/>
</dbReference>
<organism evidence="5 6">
    <name type="scientific">Micractinium conductrix</name>
    <dbReference type="NCBI Taxonomy" id="554055"/>
    <lineage>
        <taxon>Eukaryota</taxon>
        <taxon>Viridiplantae</taxon>
        <taxon>Chlorophyta</taxon>
        <taxon>core chlorophytes</taxon>
        <taxon>Trebouxiophyceae</taxon>
        <taxon>Chlorellales</taxon>
        <taxon>Chlorellaceae</taxon>
        <taxon>Chlorella clade</taxon>
        <taxon>Micractinium</taxon>
    </lineage>
</organism>
<proteinExistence type="predicted"/>
<keyword evidence="5" id="KW-0670">Pyruvate</keyword>
<dbReference type="OrthoDB" id="10256198at2759"/>
<dbReference type="AlphaFoldDB" id="A0A2P6V816"/>
<feature type="domain" description="Dehydrogenase E1 component" evidence="4">
    <location>
        <begin position="129"/>
        <end position="237"/>
    </location>
</feature>
<feature type="domain" description="Dehydrogenase E1 component" evidence="4">
    <location>
        <begin position="49"/>
        <end position="102"/>
    </location>
</feature>
<evidence type="ECO:0000313" key="6">
    <source>
        <dbReference type="Proteomes" id="UP000239649"/>
    </source>
</evidence>
<dbReference type="Pfam" id="PF00676">
    <property type="entry name" value="E1_dh"/>
    <property type="match status" value="2"/>
</dbReference>
<keyword evidence="3" id="KW-0786">Thiamine pyrophosphate</keyword>
<comment type="caution">
    <text evidence="5">The sequence shown here is derived from an EMBL/GenBank/DDBJ whole genome shotgun (WGS) entry which is preliminary data.</text>
</comment>
<dbReference type="PANTHER" id="PTHR11516">
    <property type="entry name" value="PYRUVATE DEHYDROGENASE E1 COMPONENT, ALPHA SUBUNIT BACTERIAL AND ORGANELLAR"/>
    <property type="match status" value="1"/>
</dbReference>
<dbReference type="PANTHER" id="PTHR11516:SF60">
    <property type="entry name" value="PYRUVATE DEHYDROGENASE E1 COMPONENT SUBUNIT ALPHA"/>
    <property type="match status" value="1"/>
</dbReference>
<evidence type="ECO:0000256" key="2">
    <source>
        <dbReference type="ARBA" id="ARBA00023002"/>
    </source>
</evidence>
<dbReference type="CDD" id="cd02000">
    <property type="entry name" value="TPP_E1_PDC_ADC_BCADC"/>
    <property type="match status" value="1"/>
</dbReference>
<dbReference type="EMBL" id="LHPF02000021">
    <property type="protein sequence ID" value="PSC70234.1"/>
    <property type="molecule type" value="Genomic_DNA"/>
</dbReference>
<evidence type="ECO:0000259" key="4">
    <source>
        <dbReference type="Pfam" id="PF00676"/>
    </source>
</evidence>
<evidence type="ECO:0000256" key="1">
    <source>
        <dbReference type="ARBA" id="ARBA00001964"/>
    </source>
</evidence>
<dbReference type="GO" id="GO:0004739">
    <property type="term" value="F:pyruvate dehydrogenase (acetyl-transferring) activity"/>
    <property type="evidence" value="ECO:0007669"/>
    <property type="project" value="TreeGrafter"/>
</dbReference>
<reference evidence="5 6" key="1">
    <citation type="journal article" date="2018" name="Plant J.">
        <title>Genome sequences of Chlorella sorokiniana UTEX 1602 and Micractinium conductrix SAG 241.80: implications to maltose excretion by a green alga.</title>
        <authorList>
            <person name="Arriola M.B."/>
            <person name="Velmurugan N."/>
            <person name="Zhang Y."/>
            <person name="Plunkett M.H."/>
            <person name="Hondzo H."/>
            <person name="Barney B.M."/>
        </authorList>
    </citation>
    <scope>NUCLEOTIDE SEQUENCE [LARGE SCALE GENOMIC DNA]</scope>
    <source>
        <strain evidence="5 6">SAG 241.80</strain>
    </source>
</reference>
<keyword evidence="6" id="KW-1185">Reference proteome</keyword>
<dbReference type="Proteomes" id="UP000239649">
    <property type="component" value="Unassembled WGS sequence"/>
</dbReference>
<evidence type="ECO:0000256" key="3">
    <source>
        <dbReference type="ARBA" id="ARBA00023052"/>
    </source>
</evidence>
<evidence type="ECO:0000313" key="5">
    <source>
        <dbReference type="EMBL" id="PSC70234.1"/>
    </source>
</evidence>
<accession>A0A2P6V816</accession>
<dbReference type="STRING" id="554055.A0A2P6V816"/>
<keyword evidence="2" id="KW-0560">Oxidoreductase</keyword>
<comment type="cofactor">
    <cofactor evidence="1">
        <name>thiamine diphosphate</name>
        <dbReference type="ChEBI" id="CHEBI:58937"/>
    </cofactor>
</comment>
<dbReference type="InterPro" id="IPR029061">
    <property type="entry name" value="THDP-binding"/>
</dbReference>
<dbReference type="Gene3D" id="3.40.50.970">
    <property type="match status" value="2"/>
</dbReference>
<protein>
    <submittedName>
        <fullName evidence="5">Pyruvate dehydrogenase E1 component subunit mitochondrial</fullName>
    </submittedName>
</protein>
<gene>
    <name evidence="5" type="ORF">C2E20_6387</name>
</gene>
<dbReference type="GO" id="GO:0006086">
    <property type="term" value="P:pyruvate decarboxylation to acetyl-CoA"/>
    <property type="evidence" value="ECO:0007669"/>
    <property type="project" value="TreeGrafter"/>
</dbReference>